<protein>
    <recommendedName>
        <fullName evidence="1">non-specific serine/threonine protein kinase</fullName>
        <ecNumber evidence="1">2.7.11.1</ecNumber>
    </recommendedName>
</protein>
<dbReference type="SMART" id="SM00220">
    <property type="entry name" value="S_TKc"/>
    <property type="match status" value="1"/>
</dbReference>
<dbReference type="PANTHER" id="PTHR43289">
    <property type="entry name" value="MITOGEN-ACTIVATED PROTEIN KINASE KINASE KINASE 20-RELATED"/>
    <property type="match status" value="1"/>
</dbReference>
<dbReference type="SUPFAM" id="SSF56112">
    <property type="entry name" value="Protein kinase-like (PK-like)"/>
    <property type="match status" value="1"/>
</dbReference>
<feature type="region of interest" description="Disordered" evidence="8">
    <location>
        <begin position="278"/>
        <end position="366"/>
    </location>
</feature>
<evidence type="ECO:0000256" key="3">
    <source>
        <dbReference type="ARBA" id="ARBA00022679"/>
    </source>
</evidence>
<dbReference type="PROSITE" id="PS00108">
    <property type="entry name" value="PROTEIN_KINASE_ST"/>
    <property type="match status" value="1"/>
</dbReference>
<feature type="region of interest" description="Disordered" evidence="8">
    <location>
        <begin position="396"/>
        <end position="450"/>
    </location>
</feature>
<dbReference type="InterPro" id="IPR000719">
    <property type="entry name" value="Prot_kinase_dom"/>
</dbReference>
<keyword evidence="12" id="KW-1185">Reference proteome</keyword>
<evidence type="ECO:0000256" key="9">
    <source>
        <dbReference type="SAM" id="Phobius"/>
    </source>
</evidence>
<evidence type="ECO:0000256" key="1">
    <source>
        <dbReference type="ARBA" id="ARBA00012513"/>
    </source>
</evidence>
<feature type="binding site" evidence="7">
    <location>
        <position position="41"/>
    </location>
    <ligand>
        <name>ATP</name>
        <dbReference type="ChEBI" id="CHEBI:30616"/>
    </ligand>
</feature>
<dbReference type="EMBL" id="QUNO01000001">
    <property type="protein sequence ID" value="REH55587.1"/>
    <property type="molecule type" value="Genomic_DNA"/>
</dbReference>
<dbReference type="GO" id="GO:0005524">
    <property type="term" value="F:ATP binding"/>
    <property type="evidence" value="ECO:0007669"/>
    <property type="project" value="UniProtKB-UniRule"/>
</dbReference>
<dbReference type="GO" id="GO:0004674">
    <property type="term" value="F:protein serine/threonine kinase activity"/>
    <property type="evidence" value="ECO:0007669"/>
    <property type="project" value="UniProtKB-KW"/>
</dbReference>
<feature type="transmembrane region" description="Helical" evidence="9">
    <location>
        <begin position="371"/>
        <end position="392"/>
    </location>
</feature>
<evidence type="ECO:0000256" key="4">
    <source>
        <dbReference type="ARBA" id="ARBA00022741"/>
    </source>
</evidence>
<feature type="compositionally biased region" description="Low complexity" evidence="8">
    <location>
        <begin position="425"/>
        <end position="445"/>
    </location>
</feature>
<dbReference type="Pfam" id="PF00069">
    <property type="entry name" value="Pkinase"/>
    <property type="match status" value="1"/>
</dbReference>
<evidence type="ECO:0000256" key="6">
    <source>
        <dbReference type="ARBA" id="ARBA00022840"/>
    </source>
</evidence>
<evidence type="ECO:0000256" key="8">
    <source>
        <dbReference type="SAM" id="MobiDB-lite"/>
    </source>
</evidence>
<keyword evidence="2 11" id="KW-0723">Serine/threonine-protein kinase</keyword>
<evidence type="ECO:0000259" key="10">
    <source>
        <dbReference type="PROSITE" id="PS50011"/>
    </source>
</evidence>
<name>A0A3E0IA92_9PSEU</name>
<evidence type="ECO:0000313" key="12">
    <source>
        <dbReference type="Proteomes" id="UP000256269"/>
    </source>
</evidence>
<keyword evidence="9" id="KW-0812">Transmembrane</keyword>
<evidence type="ECO:0000256" key="7">
    <source>
        <dbReference type="PROSITE-ProRule" id="PRU10141"/>
    </source>
</evidence>
<evidence type="ECO:0000313" key="11">
    <source>
        <dbReference type="EMBL" id="REH55587.1"/>
    </source>
</evidence>
<keyword evidence="4 7" id="KW-0547">Nucleotide-binding</keyword>
<organism evidence="11 12">
    <name type="scientific">Kutzneria buriramensis</name>
    <dbReference type="NCBI Taxonomy" id="1045776"/>
    <lineage>
        <taxon>Bacteria</taxon>
        <taxon>Bacillati</taxon>
        <taxon>Actinomycetota</taxon>
        <taxon>Actinomycetes</taxon>
        <taxon>Pseudonocardiales</taxon>
        <taxon>Pseudonocardiaceae</taxon>
        <taxon>Kutzneria</taxon>
    </lineage>
</organism>
<sequence length="553" mass="57925">MTDDGRLVAGRYRLTNRIGSGAMGVVWTARDERLQRTVAVKQLLLNSSMSAAESHEAKQRAMREGRIAARLQHPHAIAVYDVAEEDGNPWLIMEYLPSRSLSAILAERGTMPPQEAARVLAQAAMALDAAHAAGIVHRDIKPGNILIGNDGVVKITDFGISRATGDVTVTATGMLAGTPAYLAPEVAKGYDPGPPSDVFSLGSTVYAAVEGEPPFGLNENTLALLHLVAAGVVNPPRQAGPLHALLMRLLAADPKERPTMRQAHEGLAAVAAGRPVPPSLLASPSAQTWRVNPPPAPGTTRQIAPPQPVGPAPTRLDARPFDRQSTRVAPGTMTGGPGMMGSGPNTRPPGLRPGEQSMPPTPRKSSKRPMLLAALAVVAAAVVGILVANAIANSNSRAATNTQTQTTPPTVTTQITPSQAPVADTTTPTTTTTTTSSTTTTTTTSGPSQNDLVKAVQGYFELLPENTDEAFQRLSQNMQNSAGGPDGYRQFWSGIDAVKATKVTAVGKNKVTAVLTYQKKDGSTAKEADVFTLVQQDGSNSLLIDSQQSSPLS</sequence>
<dbReference type="PROSITE" id="PS50011">
    <property type="entry name" value="PROTEIN_KINASE_DOM"/>
    <property type="match status" value="1"/>
</dbReference>
<keyword evidence="9" id="KW-0472">Membrane</keyword>
<dbReference type="Proteomes" id="UP000256269">
    <property type="component" value="Unassembled WGS sequence"/>
</dbReference>
<dbReference type="Gene3D" id="1.10.510.10">
    <property type="entry name" value="Transferase(Phosphotransferase) domain 1"/>
    <property type="match status" value="1"/>
</dbReference>
<dbReference type="InterPro" id="IPR017441">
    <property type="entry name" value="Protein_kinase_ATP_BS"/>
</dbReference>
<dbReference type="RefSeq" id="WP_116172474.1">
    <property type="nucleotide sequence ID" value="NZ_CP144375.1"/>
</dbReference>
<dbReference type="InterPro" id="IPR011009">
    <property type="entry name" value="Kinase-like_dom_sf"/>
</dbReference>
<feature type="domain" description="Protein kinase" evidence="10">
    <location>
        <begin position="12"/>
        <end position="267"/>
    </location>
</feature>
<dbReference type="InterPro" id="IPR008271">
    <property type="entry name" value="Ser/Thr_kinase_AS"/>
</dbReference>
<evidence type="ECO:0000256" key="2">
    <source>
        <dbReference type="ARBA" id="ARBA00022527"/>
    </source>
</evidence>
<dbReference type="AlphaFoldDB" id="A0A3E0IA92"/>
<feature type="compositionally biased region" description="Low complexity" evidence="8">
    <location>
        <begin position="396"/>
        <end position="417"/>
    </location>
</feature>
<keyword evidence="5 11" id="KW-0418">Kinase</keyword>
<gene>
    <name evidence="11" type="ORF">BCF44_101611</name>
</gene>
<reference evidence="11 12" key="1">
    <citation type="submission" date="2018-08" db="EMBL/GenBank/DDBJ databases">
        <title>Genomic Encyclopedia of Archaeal and Bacterial Type Strains, Phase II (KMG-II): from individual species to whole genera.</title>
        <authorList>
            <person name="Goeker M."/>
        </authorList>
    </citation>
    <scope>NUCLEOTIDE SEQUENCE [LARGE SCALE GENOMIC DNA]</scope>
    <source>
        <strain evidence="11 12">DSM 45791</strain>
    </source>
</reference>
<keyword evidence="6 7" id="KW-0067">ATP-binding</keyword>
<proteinExistence type="predicted"/>
<dbReference type="Gene3D" id="3.30.200.20">
    <property type="entry name" value="Phosphorylase Kinase, domain 1"/>
    <property type="match status" value="1"/>
</dbReference>
<dbReference type="CDD" id="cd14014">
    <property type="entry name" value="STKc_PknB_like"/>
    <property type="match status" value="1"/>
</dbReference>
<comment type="caution">
    <text evidence="11">The sequence shown here is derived from an EMBL/GenBank/DDBJ whole genome shotgun (WGS) entry which is preliminary data.</text>
</comment>
<keyword evidence="3" id="KW-0808">Transferase</keyword>
<dbReference type="PANTHER" id="PTHR43289:SF6">
    <property type="entry name" value="SERINE_THREONINE-PROTEIN KINASE NEKL-3"/>
    <property type="match status" value="1"/>
</dbReference>
<dbReference type="OrthoDB" id="9762169at2"/>
<dbReference type="EC" id="2.7.11.1" evidence="1"/>
<feature type="compositionally biased region" description="Basic and acidic residues" evidence="8">
    <location>
        <begin position="316"/>
        <end position="325"/>
    </location>
</feature>
<evidence type="ECO:0000256" key="5">
    <source>
        <dbReference type="ARBA" id="ARBA00022777"/>
    </source>
</evidence>
<accession>A0A3E0IA92</accession>
<dbReference type="PROSITE" id="PS00107">
    <property type="entry name" value="PROTEIN_KINASE_ATP"/>
    <property type="match status" value="1"/>
</dbReference>
<keyword evidence="9" id="KW-1133">Transmembrane helix</keyword>